<reference evidence="2" key="1">
    <citation type="submission" date="2023-03" db="EMBL/GenBank/DDBJ databases">
        <title>Massive genome expansion in bonnet fungi (Mycena s.s.) driven by repeated elements and novel gene families across ecological guilds.</title>
        <authorList>
            <consortium name="Lawrence Berkeley National Laboratory"/>
            <person name="Harder C.B."/>
            <person name="Miyauchi S."/>
            <person name="Viragh M."/>
            <person name="Kuo A."/>
            <person name="Thoen E."/>
            <person name="Andreopoulos B."/>
            <person name="Lu D."/>
            <person name="Skrede I."/>
            <person name="Drula E."/>
            <person name="Henrissat B."/>
            <person name="Morin E."/>
            <person name="Kohler A."/>
            <person name="Barry K."/>
            <person name="LaButti K."/>
            <person name="Morin E."/>
            <person name="Salamov A."/>
            <person name="Lipzen A."/>
            <person name="Mereny Z."/>
            <person name="Hegedus B."/>
            <person name="Baldrian P."/>
            <person name="Stursova M."/>
            <person name="Weitz H."/>
            <person name="Taylor A."/>
            <person name="Grigoriev I.V."/>
            <person name="Nagy L.G."/>
            <person name="Martin F."/>
            <person name="Kauserud H."/>
        </authorList>
    </citation>
    <scope>NUCLEOTIDE SEQUENCE</scope>
    <source>
        <strain evidence="2">CBHHK067</strain>
    </source>
</reference>
<protein>
    <submittedName>
        <fullName evidence="2">Uncharacterized protein</fullName>
    </submittedName>
</protein>
<accession>A0AAD7DIU5</accession>
<sequence length="156" mass="17431">MEGNVLAGYREPFKISLVSINPSANFRRLSDSMLILRDCNMQVWIFDATIFSLHVYDQTGCKDEDPTWMAEMTSNAVTRPRPTYWTRLFGLPDLASDELYLDICQGPKILRRPHTMRFTQKSPVENERSAGASTGVKDGQAKLNGLINSGASAELG</sequence>
<evidence type="ECO:0000313" key="3">
    <source>
        <dbReference type="Proteomes" id="UP001221757"/>
    </source>
</evidence>
<keyword evidence="3" id="KW-1185">Reference proteome</keyword>
<dbReference type="Proteomes" id="UP001221757">
    <property type="component" value="Unassembled WGS sequence"/>
</dbReference>
<gene>
    <name evidence="2" type="ORF">B0H17DRAFT_1133127</name>
</gene>
<comment type="caution">
    <text evidence="2">The sequence shown here is derived from an EMBL/GenBank/DDBJ whole genome shotgun (WGS) entry which is preliminary data.</text>
</comment>
<feature type="region of interest" description="Disordered" evidence="1">
    <location>
        <begin position="118"/>
        <end position="142"/>
    </location>
</feature>
<dbReference type="EMBL" id="JARKIE010000052">
    <property type="protein sequence ID" value="KAJ7692398.1"/>
    <property type="molecule type" value="Genomic_DNA"/>
</dbReference>
<evidence type="ECO:0000313" key="2">
    <source>
        <dbReference type="EMBL" id="KAJ7692398.1"/>
    </source>
</evidence>
<name>A0AAD7DIU5_MYCRO</name>
<evidence type="ECO:0000256" key="1">
    <source>
        <dbReference type="SAM" id="MobiDB-lite"/>
    </source>
</evidence>
<dbReference type="AlphaFoldDB" id="A0AAD7DIU5"/>
<proteinExistence type="predicted"/>
<organism evidence="2 3">
    <name type="scientific">Mycena rosella</name>
    <name type="common">Pink bonnet</name>
    <name type="synonym">Agaricus rosellus</name>
    <dbReference type="NCBI Taxonomy" id="1033263"/>
    <lineage>
        <taxon>Eukaryota</taxon>
        <taxon>Fungi</taxon>
        <taxon>Dikarya</taxon>
        <taxon>Basidiomycota</taxon>
        <taxon>Agaricomycotina</taxon>
        <taxon>Agaricomycetes</taxon>
        <taxon>Agaricomycetidae</taxon>
        <taxon>Agaricales</taxon>
        <taxon>Marasmiineae</taxon>
        <taxon>Mycenaceae</taxon>
        <taxon>Mycena</taxon>
    </lineage>
</organism>